<reference evidence="2" key="1">
    <citation type="submission" date="2022-11" db="UniProtKB">
        <authorList>
            <consortium name="WormBaseParasite"/>
        </authorList>
    </citation>
    <scope>IDENTIFICATION</scope>
</reference>
<organism evidence="1 2">
    <name type="scientific">Romanomermis culicivorax</name>
    <name type="common">Nematode worm</name>
    <dbReference type="NCBI Taxonomy" id="13658"/>
    <lineage>
        <taxon>Eukaryota</taxon>
        <taxon>Metazoa</taxon>
        <taxon>Ecdysozoa</taxon>
        <taxon>Nematoda</taxon>
        <taxon>Enoplea</taxon>
        <taxon>Dorylaimia</taxon>
        <taxon>Mermithida</taxon>
        <taxon>Mermithoidea</taxon>
        <taxon>Mermithidae</taxon>
        <taxon>Romanomermis</taxon>
    </lineage>
</organism>
<evidence type="ECO:0000313" key="2">
    <source>
        <dbReference type="WBParaSite" id="nRc.2.0.1.t39661-RA"/>
    </source>
</evidence>
<evidence type="ECO:0000313" key="1">
    <source>
        <dbReference type="Proteomes" id="UP000887565"/>
    </source>
</evidence>
<dbReference type="WBParaSite" id="nRc.2.0.1.t39661-RA">
    <property type="protein sequence ID" value="nRc.2.0.1.t39661-RA"/>
    <property type="gene ID" value="nRc.2.0.1.g39661"/>
</dbReference>
<dbReference type="Proteomes" id="UP000887565">
    <property type="component" value="Unplaced"/>
</dbReference>
<sequence>MIDDEKSFDDVWPEIFATLQHLCWILNLRPSPSTGLLEPPSSDATTSNRSPTMIRASINTLPAMNYVAQIAFSISGLMKKTNELPAESVHLIIDALLNLSDDCQKVHQEGRDPSYFSICKFVELIIANLSRSDAFIQKVINQLYKLSSQPYQLLREVSISALISITSTIIVESGSSSLFTS</sequence>
<keyword evidence="1" id="KW-1185">Reference proteome</keyword>
<accession>A0A915KLL0</accession>
<proteinExistence type="predicted"/>
<dbReference type="AlphaFoldDB" id="A0A915KLL0"/>
<name>A0A915KLL0_ROMCU</name>
<protein>
    <submittedName>
        <fullName evidence="2">Uncharacterized protein</fullName>
    </submittedName>
</protein>